<dbReference type="GO" id="GO:0006281">
    <property type="term" value="P:DNA repair"/>
    <property type="evidence" value="ECO:0007669"/>
    <property type="project" value="UniProtKB-KW"/>
</dbReference>
<dbReference type="InterPro" id="IPR011604">
    <property type="entry name" value="PDDEXK-like_dom_sf"/>
</dbReference>
<protein>
    <recommendedName>
        <fullName evidence="19">DNA replication ATP-dependent helicase/nuclease</fullName>
        <ecNumber evidence="19">3.1.-.-</ecNumber>
        <ecNumber evidence="19">3.6.4.12</ecNumber>
    </recommendedName>
</protein>
<evidence type="ECO:0000256" key="2">
    <source>
        <dbReference type="ARBA" id="ARBA00007913"/>
    </source>
</evidence>
<dbReference type="EMBL" id="WIXP02000016">
    <property type="protein sequence ID" value="KAF6198464.1"/>
    <property type="molecule type" value="Genomic_DNA"/>
</dbReference>
<keyword evidence="10 19" id="KW-0347">Helicase</keyword>
<dbReference type="GO" id="GO:0033567">
    <property type="term" value="P:DNA replication, Okazaki fragment processing"/>
    <property type="evidence" value="ECO:0007669"/>
    <property type="project" value="UniProtKB-UniRule"/>
</dbReference>
<feature type="compositionally biased region" description="Low complexity" evidence="20">
    <location>
        <begin position="53"/>
        <end position="76"/>
    </location>
</feature>
<dbReference type="InterPro" id="IPR041677">
    <property type="entry name" value="DNA2/NAM7_AAA_11"/>
</dbReference>
<dbReference type="Pfam" id="PF13087">
    <property type="entry name" value="AAA_12"/>
    <property type="match status" value="1"/>
</dbReference>
<dbReference type="GO" id="GO:0005694">
    <property type="term" value="C:chromosome"/>
    <property type="evidence" value="ECO:0007669"/>
    <property type="project" value="UniProtKB-SubCell"/>
</dbReference>
<dbReference type="Pfam" id="PF08696">
    <property type="entry name" value="Dna2"/>
    <property type="match status" value="1"/>
</dbReference>
<evidence type="ECO:0000256" key="12">
    <source>
        <dbReference type="ARBA" id="ARBA00023004"/>
    </source>
</evidence>
<keyword evidence="9 19" id="KW-0378">Hydrolase</keyword>
<dbReference type="PANTHER" id="PTHR10887:SF433">
    <property type="entry name" value="DNA REPLICATION ATP-DEPENDENT HELICASE_NUCLEASE DNA2"/>
    <property type="match status" value="1"/>
</dbReference>
<dbReference type="GO" id="GO:0005634">
    <property type="term" value="C:nucleus"/>
    <property type="evidence" value="ECO:0007669"/>
    <property type="project" value="UniProtKB-SubCell"/>
</dbReference>
<dbReference type="Proteomes" id="UP000466442">
    <property type="component" value="Linkage Group LG16"/>
</dbReference>
<gene>
    <name evidence="24" type="ORF">GE061_008212</name>
</gene>
<evidence type="ECO:0000259" key="23">
    <source>
        <dbReference type="Pfam" id="PF13087"/>
    </source>
</evidence>
<dbReference type="GO" id="GO:0046872">
    <property type="term" value="F:metal ion binding"/>
    <property type="evidence" value="ECO:0007669"/>
    <property type="project" value="UniProtKB-UniRule"/>
</dbReference>
<evidence type="ECO:0000256" key="14">
    <source>
        <dbReference type="ARBA" id="ARBA00023125"/>
    </source>
</evidence>
<feature type="compositionally biased region" description="Polar residues" evidence="20">
    <location>
        <begin position="1"/>
        <end position="35"/>
    </location>
</feature>
<evidence type="ECO:0000256" key="10">
    <source>
        <dbReference type="ARBA" id="ARBA00022806"/>
    </source>
</evidence>
<dbReference type="GO" id="GO:0071932">
    <property type="term" value="P:replication fork reversal"/>
    <property type="evidence" value="ECO:0007669"/>
    <property type="project" value="TreeGrafter"/>
</dbReference>
<dbReference type="OrthoDB" id="306218at2759"/>
<dbReference type="InterPro" id="IPR041679">
    <property type="entry name" value="DNA2/NAM7-like_C"/>
</dbReference>
<dbReference type="CDD" id="cd18808">
    <property type="entry name" value="SF1_C_Upf1"/>
    <property type="match status" value="1"/>
</dbReference>
<comment type="subcellular location">
    <subcellularLocation>
        <location evidence="19">Nucleus</location>
    </subcellularLocation>
    <subcellularLocation>
        <location evidence="19">Chromosome</location>
    </subcellularLocation>
</comment>
<evidence type="ECO:0000259" key="21">
    <source>
        <dbReference type="Pfam" id="PF08696"/>
    </source>
</evidence>
<keyword evidence="15 19" id="KW-0234">DNA repair</keyword>
<dbReference type="GO" id="GO:0017108">
    <property type="term" value="F:5'-flap endonuclease activity"/>
    <property type="evidence" value="ECO:0007669"/>
    <property type="project" value="UniProtKB-UniRule"/>
</dbReference>
<evidence type="ECO:0000256" key="9">
    <source>
        <dbReference type="ARBA" id="ARBA00022801"/>
    </source>
</evidence>
<dbReference type="InterPro" id="IPR047187">
    <property type="entry name" value="SF1_C_Upf1"/>
</dbReference>
<keyword evidence="17 19" id="KW-0511">Multifunctional enzyme</keyword>
<dbReference type="GO" id="GO:0003677">
    <property type="term" value="F:DNA binding"/>
    <property type="evidence" value="ECO:0007669"/>
    <property type="project" value="UniProtKB-UniRule"/>
</dbReference>
<evidence type="ECO:0000256" key="16">
    <source>
        <dbReference type="ARBA" id="ARBA00023242"/>
    </source>
</evidence>
<accession>A0A6A4IZW8</accession>
<dbReference type="EC" id="3.1.-.-" evidence="19"/>
<dbReference type="InterPro" id="IPR045055">
    <property type="entry name" value="DNA2/NAM7-like"/>
</dbReference>
<proteinExistence type="inferred from homology"/>
<keyword evidence="16 19" id="KW-0539">Nucleus</keyword>
<feature type="region of interest" description="Disordered" evidence="20">
    <location>
        <begin position="1"/>
        <end position="154"/>
    </location>
</feature>
<keyword evidence="7 19" id="KW-0547">Nucleotide-binding</keyword>
<dbReference type="Pfam" id="PF13086">
    <property type="entry name" value="AAA_11"/>
    <property type="match status" value="2"/>
</dbReference>
<feature type="compositionally biased region" description="Polar residues" evidence="20">
    <location>
        <begin position="118"/>
        <end position="129"/>
    </location>
</feature>
<dbReference type="PANTHER" id="PTHR10887">
    <property type="entry name" value="DNA2/NAM7 HELICASE FAMILY"/>
    <property type="match status" value="1"/>
</dbReference>
<evidence type="ECO:0000256" key="6">
    <source>
        <dbReference type="ARBA" id="ARBA00022723"/>
    </source>
</evidence>
<evidence type="ECO:0000256" key="5">
    <source>
        <dbReference type="ARBA" id="ARBA00022722"/>
    </source>
</evidence>
<evidence type="ECO:0000256" key="19">
    <source>
        <dbReference type="RuleBase" id="RU367041"/>
    </source>
</evidence>
<keyword evidence="5 19" id="KW-0540">Nuclease</keyword>
<keyword evidence="8 19" id="KW-0227">DNA damage</keyword>
<organism evidence="24 25">
    <name type="scientific">Apolygus lucorum</name>
    <name type="common">Small green plant bug</name>
    <name type="synonym">Lygocoris lucorum</name>
    <dbReference type="NCBI Taxonomy" id="248454"/>
    <lineage>
        <taxon>Eukaryota</taxon>
        <taxon>Metazoa</taxon>
        <taxon>Ecdysozoa</taxon>
        <taxon>Arthropoda</taxon>
        <taxon>Hexapoda</taxon>
        <taxon>Insecta</taxon>
        <taxon>Pterygota</taxon>
        <taxon>Neoptera</taxon>
        <taxon>Paraneoptera</taxon>
        <taxon>Hemiptera</taxon>
        <taxon>Heteroptera</taxon>
        <taxon>Panheteroptera</taxon>
        <taxon>Cimicomorpha</taxon>
        <taxon>Miridae</taxon>
        <taxon>Mirini</taxon>
        <taxon>Apolygus</taxon>
    </lineage>
</organism>
<evidence type="ECO:0000259" key="22">
    <source>
        <dbReference type="Pfam" id="PF13086"/>
    </source>
</evidence>
<evidence type="ECO:0000256" key="3">
    <source>
        <dbReference type="ARBA" id="ARBA00022485"/>
    </source>
</evidence>
<evidence type="ECO:0000256" key="11">
    <source>
        <dbReference type="ARBA" id="ARBA00022840"/>
    </source>
</evidence>
<evidence type="ECO:0000313" key="24">
    <source>
        <dbReference type="EMBL" id="KAF6198464.1"/>
    </source>
</evidence>
<comment type="similarity">
    <text evidence="2 19">Belongs to the DNA2/NAM7 helicase family.</text>
</comment>
<evidence type="ECO:0000256" key="8">
    <source>
        <dbReference type="ARBA" id="ARBA00022763"/>
    </source>
</evidence>
<name>A0A6A4IZW8_APOLU</name>
<keyword evidence="25" id="KW-1185">Reference proteome</keyword>
<keyword evidence="4 19" id="KW-0235">DNA replication</keyword>
<evidence type="ECO:0000256" key="18">
    <source>
        <dbReference type="ARBA" id="ARBA00047995"/>
    </source>
</evidence>
<dbReference type="EC" id="3.6.4.12" evidence="19"/>
<dbReference type="InterPro" id="IPR027417">
    <property type="entry name" value="P-loop_NTPase"/>
</dbReference>
<dbReference type="GO" id="GO:0005737">
    <property type="term" value="C:cytoplasm"/>
    <property type="evidence" value="ECO:0007669"/>
    <property type="project" value="TreeGrafter"/>
</dbReference>
<keyword evidence="19" id="KW-0158">Chromosome</keyword>
<evidence type="ECO:0000256" key="4">
    <source>
        <dbReference type="ARBA" id="ARBA00022705"/>
    </source>
</evidence>
<sequence>MKKTTLNSKKQQPTLTSFFARKPSSQPNGFPSQKSVEPPVNSETNDSKRKRAFSPQKSPAKSKKFASPSKIKSPSKTIEEFLSPGKSPPRKLSIAVKKTNVSSSSVDEICDLEKRDVQFTSPEKSSSAPNGLRRSPRLAEAANRPTPEKSTEAVRPKVFKRTKLFSPVKDEKKDVSPHKNGCSKNGAAEMGDFDFSGLDEAFLDDIDAFDSCPPPPLENLNLAKLDRYKVESSTSLITGDLRLVVKNVGNATGGTCTIKSPWNSSVVREGDIVSLRGTCVDGEWVVEWSGLLVTNPDNLISGTSVVGSLFCMRKAVLSEIFEELGASEYKHLVIGCVVHQLLQEVLQKKIREREGMEKICEDIIGNRDFVVDLFLKNVNYSETVQTIRSYLPRIYDFVSTYVTYGKAERLAPKGPDGWPGEIVTIKDIEENIWSPTLGIKGKIDATLQVKINRKSKVMPLELKTGKVSFSMEHRGQVILYCMLLKELGEFVDSGLLLYLKDEGGMKEISAGDREIRDLVLLRNCLSKGLLDLSNVSPSDNIPLPELPPPINRKSCDSCGHLVACSAALRERGLETLSERHRMKQLVPEVTSHLSSEHAQFIFHWIGLQSLENGCSLFNIANIWSENPKTREENGTCLTRMMVSSSVVTKGARFESVFTKADKTIFNEIFNVGQTVVVSSDSQIGITYGFVNSISPISVTLSVEKFFKVKEGPFMLDAYESGNTKKISLKNLSLLLEDSERARIMREIVIDLKLPAFAPKISGKIRKLGMDIFEKLNKEQVRALLQAISADTYILIQGMPGTGKTTTMRALIQLLVRMDKRVLVSSYTHSAIDNILVGLVGKVDMMRVVNPNRAHPKLKDVTERACLNKLTNPCHEQLEKMYKSKKVVGVSCLSAGHLWLERQTFDVCLVDEASQVTLPAVLRPIFLAKKFILVGDPKQLPPLVVNEKAKEFGLGKSLFHRLDRPAVTSQLTQQYRMNQKITDIANGFAYENMLKCGSDDVANATLDYRGTVTSSDDWMQRSLSKLLEDSVIVIDVKNGDIPKSSGKSKDNRAEADVIVQIAKEMIKVGVKGASIGVIATYREQVELLKNLLGGTEIEISTVDQYQGRDKEVILYSSSKSSNKVESDILSDTNRLTVAITRAKKKLIIVCHLDFLKTYDNFAKMFNHVPPSNFLAVTPTS</sequence>
<evidence type="ECO:0000313" key="25">
    <source>
        <dbReference type="Proteomes" id="UP000466442"/>
    </source>
</evidence>
<evidence type="ECO:0000256" key="13">
    <source>
        <dbReference type="ARBA" id="ARBA00023014"/>
    </source>
</evidence>
<comment type="cofactor">
    <cofactor evidence="1">
        <name>[4Fe-4S] cluster</name>
        <dbReference type="ChEBI" id="CHEBI:49883"/>
    </cofactor>
</comment>
<evidence type="ECO:0000256" key="1">
    <source>
        <dbReference type="ARBA" id="ARBA00001966"/>
    </source>
</evidence>
<dbReference type="CDD" id="cd22318">
    <property type="entry name" value="DNA2_N-like"/>
    <property type="match status" value="1"/>
</dbReference>
<keyword evidence="12 19" id="KW-0408">Iron</keyword>
<comment type="caution">
    <text evidence="24">The sequence shown here is derived from an EMBL/GenBank/DDBJ whole genome shotgun (WGS) entry which is preliminary data.</text>
</comment>
<evidence type="ECO:0000256" key="15">
    <source>
        <dbReference type="ARBA" id="ARBA00023204"/>
    </source>
</evidence>
<feature type="domain" description="DNA replication factor Dna2 N-terminal" evidence="21">
    <location>
        <begin position="254"/>
        <end position="449"/>
    </location>
</feature>
<keyword evidence="6 19" id="KW-0479">Metal-binding</keyword>
<feature type="domain" description="DNA2/NAM7 helicase helicase" evidence="22">
    <location>
        <begin position="876"/>
        <end position="945"/>
    </location>
</feature>
<feature type="domain" description="DNA2/NAM7 helicase-like C-terminal" evidence="23">
    <location>
        <begin position="954"/>
        <end position="1150"/>
    </location>
</feature>
<keyword evidence="14 19" id="KW-0238">DNA-binding</keyword>
<dbReference type="SUPFAM" id="SSF52540">
    <property type="entry name" value="P-loop containing nucleoside triphosphate hydrolases"/>
    <property type="match status" value="1"/>
</dbReference>
<keyword evidence="11 19" id="KW-0067">ATP-binding</keyword>
<keyword evidence="13 19" id="KW-0411">Iron-sulfur</keyword>
<dbReference type="InterPro" id="IPR014808">
    <property type="entry name" value="DNA_replication_fac_Dna2_N"/>
</dbReference>
<evidence type="ECO:0000256" key="20">
    <source>
        <dbReference type="SAM" id="MobiDB-lite"/>
    </source>
</evidence>
<dbReference type="GO" id="GO:0005524">
    <property type="term" value="F:ATP binding"/>
    <property type="evidence" value="ECO:0007669"/>
    <property type="project" value="UniProtKB-UniRule"/>
</dbReference>
<keyword evidence="3 19" id="KW-0004">4Fe-4S</keyword>
<feature type="domain" description="DNA2/NAM7 helicase helicase" evidence="22">
    <location>
        <begin position="774"/>
        <end position="869"/>
    </location>
</feature>
<comment type="catalytic activity">
    <reaction evidence="18 19">
        <text>ATP + H2O = ADP + phosphate + H(+)</text>
        <dbReference type="Rhea" id="RHEA:13065"/>
        <dbReference type="ChEBI" id="CHEBI:15377"/>
        <dbReference type="ChEBI" id="CHEBI:15378"/>
        <dbReference type="ChEBI" id="CHEBI:30616"/>
        <dbReference type="ChEBI" id="CHEBI:43474"/>
        <dbReference type="ChEBI" id="CHEBI:456216"/>
        <dbReference type="EC" id="3.6.4.12"/>
    </reaction>
</comment>
<dbReference type="AlphaFoldDB" id="A0A6A4IZW8"/>
<dbReference type="Gene3D" id="3.40.50.300">
    <property type="entry name" value="P-loop containing nucleotide triphosphate hydrolases"/>
    <property type="match status" value="2"/>
</dbReference>
<reference evidence="24" key="1">
    <citation type="journal article" date="2021" name="Mol. Ecol. Resour.">
        <title>Apolygus lucorum genome provides insights into omnivorousness and mesophyll feeding.</title>
        <authorList>
            <person name="Liu Y."/>
            <person name="Liu H."/>
            <person name="Wang H."/>
            <person name="Huang T."/>
            <person name="Liu B."/>
            <person name="Yang B."/>
            <person name="Yin L."/>
            <person name="Li B."/>
            <person name="Zhang Y."/>
            <person name="Zhang S."/>
            <person name="Jiang F."/>
            <person name="Zhang X."/>
            <person name="Ren Y."/>
            <person name="Wang B."/>
            <person name="Wang S."/>
            <person name="Lu Y."/>
            <person name="Wu K."/>
            <person name="Fan W."/>
            <person name="Wang G."/>
        </authorList>
    </citation>
    <scope>NUCLEOTIDE SEQUENCE</scope>
    <source>
        <strain evidence="24">12Hb</strain>
    </source>
</reference>
<dbReference type="Gene3D" id="3.90.320.10">
    <property type="match status" value="1"/>
</dbReference>
<evidence type="ECO:0000256" key="7">
    <source>
        <dbReference type="ARBA" id="ARBA00022741"/>
    </source>
</evidence>
<evidence type="ECO:0000256" key="17">
    <source>
        <dbReference type="ARBA" id="ARBA00023268"/>
    </source>
</evidence>
<dbReference type="GO" id="GO:0051539">
    <property type="term" value="F:4 iron, 4 sulfur cluster binding"/>
    <property type="evidence" value="ECO:0007669"/>
    <property type="project" value="UniProtKB-UniRule"/>
</dbReference>
<dbReference type="GO" id="GO:0017116">
    <property type="term" value="F:single-stranded DNA helicase activity"/>
    <property type="evidence" value="ECO:0007669"/>
    <property type="project" value="UniProtKB-UniRule"/>
</dbReference>
<comment type="function">
    <text evidence="19">Key enzyme involved in DNA replication and DNA repair. Involved in Okazaki fragments processing by cleaving long flaps that escape FEN1: flaps that are longer than 27 nucleotides are coated by replication protein A complex (RPA), leading to recruit DNA2 which cleaves the flap until it is too short to bind RPA and becomes a substrate for FEN1. Also involved in 5'-end resection of DNA during double-strand break (DSB) repair by mediating the cleavage of 5'-ssDNA.</text>
</comment>